<reference evidence="1 2" key="1">
    <citation type="submission" date="2019-02" db="EMBL/GenBank/DDBJ databases">
        <title>Genomic Encyclopedia of Archaeal and Bacterial Type Strains, Phase II (KMG-II): from individual species to whole genera.</title>
        <authorList>
            <person name="Goeker M."/>
        </authorList>
    </citation>
    <scope>NUCLEOTIDE SEQUENCE [LARGE SCALE GENOMIC DNA]</scope>
    <source>
        <strain evidence="1 2">DSM 18101</strain>
    </source>
</reference>
<dbReference type="OrthoDB" id="122395at2"/>
<protein>
    <submittedName>
        <fullName evidence="1">Uncharacterized protein</fullName>
    </submittedName>
</protein>
<organism evidence="1 2">
    <name type="scientific">Edaphobacter modestus</name>
    <dbReference type="NCBI Taxonomy" id="388466"/>
    <lineage>
        <taxon>Bacteria</taxon>
        <taxon>Pseudomonadati</taxon>
        <taxon>Acidobacteriota</taxon>
        <taxon>Terriglobia</taxon>
        <taxon>Terriglobales</taxon>
        <taxon>Acidobacteriaceae</taxon>
        <taxon>Edaphobacter</taxon>
    </lineage>
</organism>
<gene>
    <name evidence="1" type="ORF">BDD14_3236</name>
</gene>
<dbReference type="RefSeq" id="WP_130419578.1">
    <property type="nucleotide sequence ID" value="NZ_SHKW01000001.1"/>
</dbReference>
<comment type="caution">
    <text evidence="1">The sequence shown here is derived from an EMBL/GenBank/DDBJ whole genome shotgun (WGS) entry which is preliminary data.</text>
</comment>
<accession>A0A4Q7YVM4</accession>
<evidence type="ECO:0000313" key="1">
    <source>
        <dbReference type="EMBL" id="RZU41708.1"/>
    </source>
</evidence>
<dbReference type="Proteomes" id="UP000292958">
    <property type="component" value="Unassembled WGS sequence"/>
</dbReference>
<dbReference type="EMBL" id="SHKW01000001">
    <property type="protein sequence ID" value="RZU41708.1"/>
    <property type="molecule type" value="Genomic_DNA"/>
</dbReference>
<sequence>MQVLCHPSDGHADIQCPVCNQGFRVFWERSSAPDQKATLPEIYQELRNHHRDASVAAHPDAPFNIPSWSGLPHFSAAALLGGAY</sequence>
<name>A0A4Q7YVM4_9BACT</name>
<keyword evidence="2" id="KW-1185">Reference proteome</keyword>
<dbReference type="AlphaFoldDB" id="A0A4Q7YVM4"/>
<evidence type="ECO:0000313" key="2">
    <source>
        <dbReference type="Proteomes" id="UP000292958"/>
    </source>
</evidence>
<proteinExistence type="predicted"/>